<name>A0A832ZWU5_CALS0</name>
<dbReference type="EMBL" id="DQVM01000137">
    <property type="protein sequence ID" value="HIQ30311.1"/>
    <property type="molecule type" value="Genomic_DNA"/>
</dbReference>
<evidence type="ECO:0000256" key="2">
    <source>
        <dbReference type="ARBA" id="ARBA00022827"/>
    </source>
</evidence>
<dbReference type="Gene3D" id="3.30.43.10">
    <property type="entry name" value="Uridine Diphospho-n-acetylenolpyruvylglucosamine Reductase, domain 2"/>
    <property type="match status" value="1"/>
</dbReference>
<dbReference type="SMART" id="SM01092">
    <property type="entry name" value="CO_deh_flav_C"/>
    <property type="match status" value="1"/>
</dbReference>
<dbReference type="SUPFAM" id="SSF55447">
    <property type="entry name" value="CO dehydrogenase flavoprotein C-terminal domain-like"/>
    <property type="match status" value="1"/>
</dbReference>
<dbReference type="InterPro" id="IPR016166">
    <property type="entry name" value="FAD-bd_PCMH"/>
</dbReference>
<reference evidence="5" key="1">
    <citation type="journal article" date="2020" name="ISME J.">
        <title>Gammaproteobacteria mediating utilization of methyl-, sulfur- and petroleum organic compounds in deep ocean hydrothermal plumes.</title>
        <authorList>
            <person name="Zhou Z."/>
            <person name="Liu Y."/>
            <person name="Pan J."/>
            <person name="Cron B.R."/>
            <person name="Toner B.M."/>
            <person name="Anantharaman K."/>
            <person name="Breier J.A."/>
            <person name="Dick G.J."/>
            <person name="Li M."/>
        </authorList>
    </citation>
    <scope>NUCLEOTIDE SEQUENCE</scope>
    <source>
        <strain evidence="5">SZUA-1515</strain>
    </source>
</reference>
<dbReference type="GO" id="GO:0016491">
    <property type="term" value="F:oxidoreductase activity"/>
    <property type="evidence" value="ECO:0007669"/>
    <property type="project" value="UniProtKB-KW"/>
</dbReference>
<dbReference type="InterPro" id="IPR051312">
    <property type="entry name" value="Diverse_Substr_Oxidored"/>
</dbReference>
<dbReference type="InterPro" id="IPR002346">
    <property type="entry name" value="Mopterin_DH_FAD-bd"/>
</dbReference>
<dbReference type="PANTHER" id="PTHR42659:SF2">
    <property type="entry name" value="XANTHINE DEHYDROGENASE SUBUNIT C-RELATED"/>
    <property type="match status" value="1"/>
</dbReference>
<dbReference type="Gene3D" id="3.30.465.10">
    <property type="match status" value="1"/>
</dbReference>
<dbReference type="FunFam" id="3.30.465.10:FF:000017">
    <property type="entry name" value="Xanthine dehydrogenase, FAD binding subunit"/>
    <property type="match status" value="1"/>
</dbReference>
<evidence type="ECO:0000259" key="4">
    <source>
        <dbReference type="PROSITE" id="PS51387"/>
    </source>
</evidence>
<protein>
    <submittedName>
        <fullName evidence="5">Xanthine dehydrogenase family protein subunit M</fullName>
    </submittedName>
</protein>
<dbReference type="Pfam" id="PF00941">
    <property type="entry name" value="FAD_binding_5"/>
    <property type="match status" value="1"/>
</dbReference>
<sequence length="293" mass="31473">MYVRSFQYLAPKTVKEAVTLLNKLGGEAKVIAGGQSLVPLMKLRLATPSYLIDLNRVKGLDYIKDQKNRILIGALTRHAAIENSDLIKEHVPIMAEAASHIADPQVRNLGTIGGSLAHCDPAGDWGAVVIALNGEVKITGPRKDRVMKIDDFFIDTYQPNLKKGEILTEVRIPKPQPNSGGAYLKLERRAGDFATAGVAAQLTLDVDGVCRYAGIGLTALGPTSLRARKAEKTLLGRKVDDNSIEEAAEAAAEESKPTDDPLRGSAEYKRAMARVLTRRALKLALARATGGGA</sequence>
<dbReference type="PROSITE" id="PS51387">
    <property type="entry name" value="FAD_PCMH"/>
    <property type="match status" value="1"/>
</dbReference>
<keyword evidence="3" id="KW-0560">Oxidoreductase</keyword>
<gene>
    <name evidence="5" type="ORF">EYH45_07080</name>
</gene>
<dbReference type="InterPro" id="IPR036683">
    <property type="entry name" value="CO_DH_flav_C_dom_sf"/>
</dbReference>
<dbReference type="Gene3D" id="3.30.390.50">
    <property type="entry name" value="CO dehydrogenase flavoprotein, C-terminal domain"/>
    <property type="match status" value="1"/>
</dbReference>
<evidence type="ECO:0000313" key="5">
    <source>
        <dbReference type="EMBL" id="HIQ30311.1"/>
    </source>
</evidence>
<accession>A0A832ZWU5</accession>
<comment type="caution">
    <text evidence="5">The sequence shown here is derived from an EMBL/GenBank/DDBJ whole genome shotgun (WGS) entry which is preliminary data.</text>
</comment>
<dbReference type="GO" id="GO:0071949">
    <property type="term" value="F:FAD binding"/>
    <property type="evidence" value="ECO:0007669"/>
    <property type="project" value="InterPro"/>
</dbReference>
<dbReference type="InterPro" id="IPR036318">
    <property type="entry name" value="FAD-bd_PCMH-like_sf"/>
</dbReference>
<organism evidence="5 6">
    <name type="scientific">Caldiarchaeum subterraneum</name>
    <dbReference type="NCBI Taxonomy" id="311458"/>
    <lineage>
        <taxon>Archaea</taxon>
        <taxon>Nitrososphaerota</taxon>
        <taxon>Candidatus Caldarchaeales</taxon>
        <taxon>Candidatus Caldarchaeaceae</taxon>
        <taxon>Candidatus Caldarchaeum</taxon>
    </lineage>
</organism>
<dbReference type="InterPro" id="IPR016169">
    <property type="entry name" value="FAD-bd_PCMH_sub2"/>
</dbReference>
<dbReference type="Pfam" id="PF03450">
    <property type="entry name" value="CO_deh_flav_C"/>
    <property type="match status" value="1"/>
</dbReference>
<dbReference type="PANTHER" id="PTHR42659">
    <property type="entry name" value="XANTHINE DEHYDROGENASE SUBUNIT C-RELATED"/>
    <property type="match status" value="1"/>
</dbReference>
<keyword evidence="1" id="KW-0285">Flavoprotein</keyword>
<evidence type="ECO:0000256" key="1">
    <source>
        <dbReference type="ARBA" id="ARBA00022630"/>
    </source>
</evidence>
<feature type="domain" description="FAD-binding PCMH-type" evidence="4">
    <location>
        <begin position="1"/>
        <end position="177"/>
    </location>
</feature>
<evidence type="ECO:0000256" key="3">
    <source>
        <dbReference type="ARBA" id="ARBA00023002"/>
    </source>
</evidence>
<dbReference type="SUPFAM" id="SSF56176">
    <property type="entry name" value="FAD-binding/transporter-associated domain-like"/>
    <property type="match status" value="1"/>
</dbReference>
<dbReference type="InterPro" id="IPR016167">
    <property type="entry name" value="FAD-bd_PCMH_sub1"/>
</dbReference>
<dbReference type="Proteomes" id="UP000608579">
    <property type="component" value="Unassembled WGS sequence"/>
</dbReference>
<dbReference type="AlphaFoldDB" id="A0A832ZWU5"/>
<dbReference type="InterPro" id="IPR005107">
    <property type="entry name" value="CO_DH_flav_C"/>
</dbReference>
<proteinExistence type="predicted"/>
<evidence type="ECO:0000313" key="6">
    <source>
        <dbReference type="Proteomes" id="UP000608579"/>
    </source>
</evidence>
<keyword evidence="2" id="KW-0274">FAD</keyword>